<dbReference type="AlphaFoldDB" id="A0A562QN08"/>
<organism evidence="3 4">
    <name type="scientific">Halalkalibacter nanhaiisediminis</name>
    <dbReference type="NCBI Taxonomy" id="688079"/>
    <lineage>
        <taxon>Bacteria</taxon>
        <taxon>Bacillati</taxon>
        <taxon>Bacillota</taxon>
        <taxon>Bacilli</taxon>
        <taxon>Bacillales</taxon>
        <taxon>Bacillaceae</taxon>
        <taxon>Halalkalibacter</taxon>
    </lineage>
</organism>
<dbReference type="SMART" id="SM00914">
    <property type="entry name" value="IDEAL"/>
    <property type="match status" value="1"/>
</dbReference>
<reference evidence="3 4" key="1">
    <citation type="journal article" date="2015" name="Stand. Genomic Sci.">
        <title>Genomic Encyclopedia of Bacterial and Archaeal Type Strains, Phase III: the genomes of soil and plant-associated and newly described type strains.</title>
        <authorList>
            <person name="Whitman W.B."/>
            <person name="Woyke T."/>
            <person name="Klenk H.P."/>
            <person name="Zhou Y."/>
            <person name="Lilburn T.G."/>
            <person name="Beck B.J."/>
            <person name="De Vos P."/>
            <person name="Vandamme P."/>
            <person name="Eisen J.A."/>
            <person name="Garrity G."/>
            <person name="Hugenholtz P."/>
            <person name="Kyrpides N.C."/>
        </authorList>
    </citation>
    <scope>NUCLEOTIDE SEQUENCE [LARGE SCALE GENOMIC DNA]</scope>
    <source>
        <strain evidence="3 4">CGMCC 1.10116</strain>
    </source>
</reference>
<dbReference type="OrthoDB" id="2427704at2"/>
<dbReference type="InterPro" id="IPR027393">
    <property type="entry name" value="Virus_scaffolding_prot_C"/>
</dbReference>
<comment type="caution">
    <text evidence="3">The sequence shown here is derived from an EMBL/GenBank/DDBJ whole genome shotgun (WGS) entry which is preliminary data.</text>
</comment>
<name>A0A562QN08_9BACI</name>
<accession>A0A562QN08</accession>
<evidence type="ECO:0000313" key="3">
    <source>
        <dbReference type="EMBL" id="TWI58142.1"/>
    </source>
</evidence>
<feature type="domain" description="IDEAL" evidence="2">
    <location>
        <begin position="65"/>
        <end position="100"/>
    </location>
</feature>
<gene>
    <name evidence="3" type="ORF">IQ10_01475</name>
</gene>
<dbReference type="RefSeq" id="WP_144449791.1">
    <property type="nucleotide sequence ID" value="NZ_VLKZ01000003.1"/>
</dbReference>
<sequence length="131" mass="15044">MFSNQKEIFAVGDWIKAESNQGELIHGYIETLNPFQEKVEVQVVVSDNNETIGKKVKLYREQIKKLPTSTPNNKEQIRSLIDVALAAKDKEWFMELTKQLNEIQQDSKQNNTETPADSEFSNQLGQTKEND</sequence>
<dbReference type="Proteomes" id="UP000315711">
    <property type="component" value="Unassembled WGS sequence"/>
</dbReference>
<evidence type="ECO:0000259" key="2">
    <source>
        <dbReference type="SMART" id="SM00914"/>
    </source>
</evidence>
<protein>
    <submittedName>
        <fullName evidence="3">IDEAL domain-containing protein</fullName>
    </submittedName>
</protein>
<evidence type="ECO:0000256" key="1">
    <source>
        <dbReference type="SAM" id="MobiDB-lite"/>
    </source>
</evidence>
<feature type="region of interest" description="Disordered" evidence="1">
    <location>
        <begin position="104"/>
        <end position="131"/>
    </location>
</feature>
<evidence type="ECO:0000313" key="4">
    <source>
        <dbReference type="Proteomes" id="UP000315711"/>
    </source>
</evidence>
<dbReference type="EMBL" id="VLKZ01000003">
    <property type="protein sequence ID" value="TWI58142.1"/>
    <property type="molecule type" value="Genomic_DNA"/>
</dbReference>
<keyword evidence="4" id="KW-1185">Reference proteome</keyword>
<dbReference type="Gene3D" id="4.10.810.10">
    <property type="entry name" value="Virus Scaffolding Protein, Chain A"/>
    <property type="match status" value="1"/>
</dbReference>
<proteinExistence type="predicted"/>
<dbReference type="InterPro" id="IPR014957">
    <property type="entry name" value="IDEAL_dom"/>
</dbReference>
<dbReference type="Pfam" id="PF08858">
    <property type="entry name" value="IDEAL"/>
    <property type="match status" value="1"/>
</dbReference>